<gene>
    <name evidence="1" type="ORF">DHW61_17180</name>
</gene>
<reference evidence="1 2" key="1">
    <citation type="journal article" date="2018" name="Nat. Biotechnol.">
        <title>A standardized bacterial taxonomy based on genome phylogeny substantially revises the tree of life.</title>
        <authorList>
            <person name="Parks D.H."/>
            <person name="Chuvochina M."/>
            <person name="Waite D.W."/>
            <person name="Rinke C."/>
            <person name="Skarshewski A."/>
            <person name="Chaumeil P.A."/>
            <person name="Hugenholtz P."/>
        </authorList>
    </citation>
    <scope>NUCLEOTIDE SEQUENCE [LARGE SCALE GENOMIC DNA]</scope>
    <source>
        <strain evidence="1">UBA11728</strain>
    </source>
</reference>
<comment type="caution">
    <text evidence="1">The sequence shown here is derived from an EMBL/GenBank/DDBJ whole genome shotgun (WGS) entry which is preliminary data.</text>
</comment>
<proteinExistence type="predicted"/>
<dbReference type="Proteomes" id="UP000262969">
    <property type="component" value="Unassembled WGS sequence"/>
</dbReference>
<protein>
    <recommendedName>
        <fullName evidence="3">Uridine kinase</fullName>
    </recommendedName>
</protein>
<dbReference type="EMBL" id="DPVV01000560">
    <property type="protein sequence ID" value="HCL04114.1"/>
    <property type="molecule type" value="Genomic_DNA"/>
</dbReference>
<organism evidence="1 2">
    <name type="scientific">Lachnoclostridium phytofermentans</name>
    <dbReference type="NCBI Taxonomy" id="66219"/>
    <lineage>
        <taxon>Bacteria</taxon>
        <taxon>Bacillati</taxon>
        <taxon>Bacillota</taxon>
        <taxon>Clostridia</taxon>
        <taxon>Lachnospirales</taxon>
        <taxon>Lachnospiraceae</taxon>
    </lineage>
</organism>
<accession>A0A3D2XAY6</accession>
<dbReference type="InterPro" id="IPR027417">
    <property type="entry name" value="P-loop_NTPase"/>
</dbReference>
<evidence type="ECO:0000313" key="1">
    <source>
        <dbReference type="EMBL" id="HCL04114.1"/>
    </source>
</evidence>
<dbReference type="AlphaFoldDB" id="A0A3D2XAY6"/>
<sequence>MAIITSMQETINALNAIFEKHKNDRICVLGTTCCGKSTLQEQIPGTIDMDEALWPQLTKDEEAYICKKPWTSEIGSFTSKLVKERVSVKAGQPIFSLIILDCEVIVYLDISDELLAEHCKKRGSAFQDAKNVKDAIENGWNSQRKNNDKVFYYLNVTE</sequence>
<dbReference type="SUPFAM" id="SSF52540">
    <property type="entry name" value="P-loop containing nucleoside triphosphate hydrolases"/>
    <property type="match status" value="1"/>
</dbReference>
<name>A0A3D2XAY6_9FIRM</name>
<dbReference type="Gene3D" id="3.40.50.300">
    <property type="entry name" value="P-loop containing nucleotide triphosphate hydrolases"/>
    <property type="match status" value="1"/>
</dbReference>
<evidence type="ECO:0008006" key="3">
    <source>
        <dbReference type="Google" id="ProtNLM"/>
    </source>
</evidence>
<evidence type="ECO:0000313" key="2">
    <source>
        <dbReference type="Proteomes" id="UP000262969"/>
    </source>
</evidence>